<dbReference type="InterPro" id="IPR050855">
    <property type="entry name" value="NDM-1-like"/>
</dbReference>
<feature type="domain" description="Metallo-beta-lactamase" evidence="2">
    <location>
        <begin position="56"/>
        <end position="240"/>
    </location>
</feature>
<dbReference type="EMBL" id="JAFCLK010000014">
    <property type="protein sequence ID" value="MBR1137400.1"/>
    <property type="molecule type" value="Genomic_DNA"/>
</dbReference>
<dbReference type="RefSeq" id="WP_172235630.1">
    <property type="nucleotide sequence ID" value="NZ_JABFDP010000003.1"/>
</dbReference>
<dbReference type="PANTHER" id="PTHR42951:SF4">
    <property type="entry name" value="ACYL-COENZYME A THIOESTERASE MBLAC2"/>
    <property type="match status" value="1"/>
</dbReference>
<sequence length="309" mass="33146">MVTQWIIAIIMAWGAVALGDVAQAETRELPVEEIASGVFVHIGQTALMTAENEGAIANVGFVIGSDAVAVIDTGGSVREGRALLAAIRARSSKPIRYVINTHAHPDHIFGNAAFQVDDARFVGAKNLSRAIAVRGPHYIEAFRRLMGAELIDEIRLVPPSLVVEDHLSLDLGGRTLTLKAWSTAHSDCDLTVTDDESGTLFAGDLVFLRHIPVMDGSLRGWIADIAALATITAARVVPGHGPVSPWPLALTDERRYLDTLAHDVRGLIKAGKPIAEAAGAAGSERGKWELFDDYNARNATAAFSEMEWE</sequence>
<dbReference type="SMART" id="SM00849">
    <property type="entry name" value="Lactamase_B"/>
    <property type="match status" value="1"/>
</dbReference>
<accession>A0ABS5G7U8</accession>
<evidence type="ECO:0000313" key="3">
    <source>
        <dbReference type="EMBL" id="MBR1137400.1"/>
    </source>
</evidence>
<dbReference type="InterPro" id="IPR030829">
    <property type="entry name" value="SoxH-rel_PQQ_2"/>
</dbReference>
<dbReference type="PANTHER" id="PTHR42951">
    <property type="entry name" value="METALLO-BETA-LACTAMASE DOMAIN-CONTAINING"/>
    <property type="match status" value="1"/>
</dbReference>
<dbReference type="InterPro" id="IPR001279">
    <property type="entry name" value="Metallo-B-lactamas"/>
</dbReference>
<name>A0ABS5G7U8_9BRAD</name>
<dbReference type="Proteomes" id="UP001314635">
    <property type="component" value="Unassembled WGS sequence"/>
</dbReference>
<evidence type="ECO:0000256" key="1">
    <source>
        <dbReference type="ARBA" id="ARBA00005250"/>
    </source>
</evidence>
<keyword evidence="4" id="KW-1185">Reference proteome</keyword>
<comment type="similarity">
    <text evidence="1">Belongs to the metallo-beta-lactamase superfamily. Class-B beta-lactamase family.</text>
</comment>
<dbReference type="SUPFAM" id="SSF56281">
    <property type="entry name" value="Metallo-hydrolase/oxidoreductase"/>
    <property type="match status" value="1"/>
</dbReference>
<proteinExistence type="inferred from homology"/>
<protein>
    <submittedName>
        <fullName evidence="3">Quinoprotein relay system zinc metallohydrolase 2</fullName>
    </submittedName>
</protein>
<organism evidence="3 4">
    <name type="scientific">Bradyrhizobium denitrificans</name>
    <dbReference type="NCBI Taxonomy" id="2734912"/>
    <lineage>
        <taxon>Bacteria</taxon>
        <taxon>Pseudomonadati</taxon>
        <taxon>Pseudomonadota</taxon>
        <taxon>Alphaproteobacteria</taxon>
        <taxon>Hyphomicrobiales</taxon>
        <taxon>Nitrobacteraceae</taxon>
        <taxon>Bradyrhizobium</taxon>
    </lineage>
</organism>
<dbReference type="Gene3D" id="3.60.15.10">
    <property type="entry name" value="Ribonuclease Z/Hydroxyacylglutathione hydrolase-like"/>
    <property type="match status" value="1"/>
</dbReference>
<dbReference type="CDD" id="cd16282">
    <property type="entry name" value="metallo-hydrolase-like_MBL-fold"/>
    <property type="match status" value="1"/>
</dbReference>
<evidence type="ECO:0000313" key="4">
    <source>
        <dbReference type="Proteomes" id="UP001314635"/>
    </source>
</evidence>
<dbReference type="Pfam" id="PF00753">
    <property type="entry name" value="Lactamase_B"/>
    <property type="match status" value="1"/>
</dbReference>
<gene>
    <name evidence="3" type="ORF">JQ619_16660</name>
</gene>
<reference evidence="4" key="1">
    <citation type="journal article" date="2021" name="ISME J.">
        <title>Evolutionary origin and ecological implication of a unique nif island in free-living Bradyrhizobium lineages.</title>
        <authorList>
            <person name="Tao J."/>
        </authorList>
    </citation>
    <scope>NUCLEOTIDE SEQUENCE [LARGE SCALE GENOMIC DNA]</scope>
    <source>
        <strain evidence="4">SZCCT0094</strain>
    </source>
</reference>
<dbReference type="NCBIfam" id="TIGR04559">
    <property type="entry name" value="SoxH_rel_PQQ_2"/>
    <property type="match status" value="1"/>
</dbReference>
<comment type="caution">
    <text evidence="3">The sequence shown here is derived from an EMBL/GenBank/DDBJ whole genome shotgun (WGS) entry which is preliminary data.</text>
</comment>
<evidence type="ECO:0000259" key="2">
    <source>
        <dbReference type="SMART" id="SM00849"/>
    </source>
</evidence>
<dbReference type="InterPro" id="IPR036866">
    <property type="entry name" value="RibonucZ/Hydroxyglut_hydro"/>
</dbReference>